<dbReference type="Proteomes" id="UP000534107">
    <property type="component" value="Unassembled WGS sequence"/>
</dbReference>
<feature type="region of interest" description="Disordered" evidence="5">
    <location>
        <begin position="189"/>
        <end position="238"/>
    </location>
</feature>
<dbReference type="SMART" id="SM00445">
    <property type="entry name" value="LINK"/>
    <property type="match status" value="1"/>
</dbReference>
<dbReference type="PROSITE" id="PS50963">
    <property type="entry name" value="LINK_2"/>
    <property type="match status" value="1"/>
</dbReference>
<dbReference type="FunFam" id="2.10.70.10:FF:000050">
    <property type="entry name" value="sushi domain-containing protein 5"/>
    <property type="match status" value="1"/>
</dbReference>
<keyword evidence="10" id="KW-1185">Reference proteome</keyword>
<protein>
    <submittedName>
        <fullName evidence="9">SUSD5 protein</fullName>
    </submittedName>
</protein>
<feature type="non-terminal residue" evidence="9">
    <location>
        <position position="1"/>
    </location>
</feature>
<gene>
    <name evidence="9" type="primary">Susd5</name>
    <name evidence="9" type="ORF">BUCCAP_R06646</name>
</gene>
<dbReference type="InterPro" id="IPR053298">
    <property type="entry name" value="Sushi_domain_protein"/>
</dbReference>
<keyword evidence="6" id="KW-0472">Membrane</keyword>
<dbReference type="SUPFAM" id="SSF57535">
    <property type="entry name" value="Complement control module/SCR domain"/>
    <property type="match status" value="1"/>
</dbReference>
<accession>A0A7K9I7B2</accession>
<keyword evidence="6" id="KW-0812">Transmembrane</keyword>
<feature type="transmembrane region" description="Helical" evidence="6">
    <location>
        <begin position="532"/>
        <end position="555"/>
    </location>
</feature>
<evidence type="ECO:0000256" key="3">
    <source>
        <dbReference type="ARBA" id="ARBA00023157"/>
    </source>
</evidence>
<dbReference type="OrthoDB" id="9936131at2759"/>
<proteinExistence type="predicted"/>
<comment type="caution">
    <text evidence="4">Lacks conserved residue(s) required for the propagation of feature annotation.</text>
</comment>
<dbReference type="InterPro" id="IPR035976">
    <property type="entry name" value="Sushi/SCR/CCP_sf"/>
</dbReference>
<name>A0A7K9I7B2_9PICI</name>
<feature type="compositionally biased region" description="Basic and acidic residues" evidence="5">
    <location>
        <begin position="257"/>
        <end position="269"/>
    </location>
</feature>
<evidence type="ECO:0000256" key="1">
    <source>
        <dbReference type="ARBA" id="ARBA00022659"/>
    </source>
</evidence>
<feature type="region of interest" description="Disordered" evidence="5">
    <location>
        <begin position="256"/>
        <end position="281"/>
    </location>
</feature>
<feature type="domain" description="Sushi" evidence="7">
    <location>
        <begin position="103"/>
        <end position="164"/>
    </location>
</feature>
<dbReference type="PANTHER" id="PTHR32493:SF0">
    <property type="entry name" value="SUSHI DOMAIN-CONTAINING PROTEIN 5"/>
    <property type="match status" value="1"/>
</dbReference>
<dbReference type="GO" id="GO:0007155">
    <property type="term" value="P:cell adhesion"/>
    <property type="evidence" value="ECO:0007669"/>
    <property type="project" value="InterPro"/>
</dbReference>
<keyword evidence="1 4" id="KW-0768">Sushi</keyword>
<comment type="caution">
    <text evidence="9">The sequence shown here is derived from an EMBL/GenBank/DDBJ whole genome shotgun (WGS) entry which is preliminary data.</text>
</comment>
<evidence type="ECO:0000259" key="7">
    <source>
        <dbReference type="PROSITE" id="PS50923"/>
    </source>
</evidence>
<feature type="non-terminal residue" evidence="9">
    <location>
        <position position="591"/>
    </location>
</feature>
<evidence type="ECO:0000313" key="10">
    <source>
        <dbReference type="Proteomes" id="UP000534107"/>
    </source>
</evidence>
<dbReference type="InterPro" id="IPR016187">
    <property type="entry name" value="CTDL_fold"/>
</dbReference>
<dbReference type="InterPro" id="IPR016186">
    <property type="entry name" value="C-type_lectin-like/link_sf"/>
</dbReference>
<dbReference type="GO" id="GO:0007219">
    <property type="term" value="P:Notch signaling pathway"/>
    <property type="evidence" value="ECO:0007669"/>
    <property type="project" value="TreeGrafter"/>
</dbReference>
<feature type="region of interest" description="Disordered" evidence="5">
    <location>
        <begin position="501"/>
        <end position="523"/>
    </location>
</feature>
<keyword evidence="3" id="KW-1015">Disulfide bond</keyword>
<evidence type="ECO:0000256" key="5">
    <source>
        <dbReference type="SAM" id="MobiDB-lite"/>
    </source>
</evidence>
<dbReference type="InterPro" id="IPR000436">
    <property type="entry name" value="Sushi_SCR_CCP_dom"/>
</dbReference>
<dbReference type="CDD" id="cd00033">
    <property type="entry name" value="CCP"/>
    <property type="match status" value="1"/>
</dbReference>
<dbReference type="Pfam" id="PF00084">
    <property type="entry name" value="Sushi"/>
    <property type="match status" value="1"/>
</dbReference>
<organism evidence="9 10">
    <name type="scientific">Bucco capensis</name>
    <name type="common">collared puffbird</name>
    <dbReference type="NCBI Taxonomy" id="135168"/>
    <lineage>
        <taxon>Eukaryota</taxon>
        <taxon>Metazoa</taxon>
        <taxon>Chordata</taxon>
        <taxon>Craniata</taxon>
        <taxon>Vertebrata</taxon>
        <taxon>Euteleostomi</taxon>
        <taxon>Archelosauria</taxon>
        <taxon>Archosauria</taxon>
        <taxon>Dinosauria</taxon>
        <taxon>Saurischia</taxon>
        <taxon>Theropoda</taxon>
        <taxon>Coelurosauria</taxon>
        <taxon>Aves</taxon>
        <taxon>Neognathae</taxon>
        <taxon>Neoaves</taxon>
        <taxon>Telluraves</taxon>
        <taxon>Coraciimorphae</taxon>
        <taxon>Piciformes</taxon>
        <taxon>Bucconidae</taxon>
        <taxon>Bucco</taxon>
    </lineage>
</organism>
<reference evidence="9 10" key="1">
    <citation type="submission" date="2019-09" db="EMBL/GenBank/DDBJ databases">
        <title>Bird 10,000 Genomes (B10K) Project - Family phase.</title>
        <authorList>
            <person name="Zhang G."/>
        </authorList>
    </citation>
    <scope>NUCLEOTIDE SEQUENCE [LARGE SCALE GENOMIC DNA]</scope>
    <source>
        <strain evidence="9">B10K-DU-001-16</strain>
        <tissue evidence="9">Muscle</tissue>
    </source>
</reference>
<dbReference type="PANTHER" id="PTHR32493">
    <property type="entry name" value="SUSHI DOMAIN-CONTAINING PROTEIN 5"/>
    <property type="match status" value="1"/>
</dbReference>
<evidence type="ECO:0000256" key="6">
    <source>
        <dbReference type="SAM" id="Phobius"/>
    </source>
</evidence>
<dbReference type="GO" id="GO:0005540">
    <property type="term" value="F:hyaluronic acid binding"/>
    <property type="evidence" value="ECO:0007669"/>
    <property type="project" value="InterPro"/>
</dbReference>
<evidence type="ECO:0000256" key="4">
    <source>
        <dbReference type="PROSITE-ProRule" id="PRU00302"/>
    </source>
</evidence>
<dbReference type="InterPro" id="IPR000538">
    <property type="entry name" value="Link_dom"/>
</dbReference>
<feature type="domain" description="Link" evidence="8">
    <location>
        <begin position="4"/>
        <end position="99"/>
    </location>
</feature>
<evidence type="ECO:0000259" key="8">
    <source>
        <dbReference type="PROSITE" id="PS50963"/>
    </source>
</evidence>
<dbReference type="SMART" id="SM00032">
    <property type="entry name" value="CCP"/>
    <property type="match status" value="1"/>
</dbReference>
<keyword evidence="6" id="KW-1133">Transmembrane helix</keyword>
<dbReference type="Gene3D" id="3.10.100.10">
    <property type="entry name" value="Mannose-Binding Protein A, subunit A"/>
    <property type="match status" value="1"/>
</dbReference>
<keyword evidence="2" id="KW-0732">Signal</keyword>
<sequence>AVGKVFALESKNNSQGLDLAEAEKACVDLSARLATAEELKRAVLDCSFAGCTTGWLAGGSIGTILCRKTGSKQQSVKAIDVRIETDPFGNDQYDAFCVKDEDKPCGDPPSFPHTILHGHTGFEMGDELLYVCTQGYILGNKETAFTLLCDSCGEWYGQVQACVKDETEAHIDYEDHFPDDRSIPVVENEDVNGKEKTEQEQEQLSFRKSSEEGRTGITRGVTLDTDISERGSRAPTESPVSLLSQKNLFWFPSEAFSKPESEKEPDDSTKAQFSEGDNHIGAKTAYDEPGAKMFYDSEDFPIGPILTTNDTKAEIDAVAITDESWLDGYPVTQEVVEDEEEEGDKVDGSMGTEDDIVLTTDQPNHVEVGKLGNGSPAPEEGLTQIVAATTRTDDEGAKETSVPLTSVSGLENLSVSRGYDDVTWDHSTISLEIVTQEPSTTMLFDITSLKTSMSETSVMVSPSDHTPYAEPKETTAYPEQVATTVPAPDITTDTSSQELAEQENLTQGLGEQPIPTSEPCEGEDCPKSSKGAIIAIIVILLCLLLVAAVLAVWFYKKRQQKNSVYKLNGRCQPRHHCYHHYHHQHIEMQKV</sequence>
<dbReference type="Pfam" id="PF00193">
    <property type="entry name" value="Xlink"/>
    <property type="match status" value="1"/>
</dbReference>
<dbReference type="EMBL" id="VWZO01020560">
    <property type="protein sequence ID" value="NXH21973.1"/>
    <property type="molecule type" value="Genomic_DNA"/>
</dbReference>
<dbReference type="AlphaFoldDB" id="A0A7K9I7B2"/>
<dbReference type="SUPFAM" id="SSF56436">
    <property type="entry name" value="C-type lectin-like"/>
    <property type="match status" value="1"/>
</dbReference>
<dbReference type="FunFam" id="3.10.100.10:FF:000058">
    <property type="entry name" value="Sushi domain-containing protein 5"/>
    <property type="match status" value="1"/>
</dbReference>
<dbReference type="Gene3D" id="2.10.70.10">
    <property type="entry name" value="Complement Module, domain 1"/>
    <property type="match status" value="1"/>
</dbReference>
<dbReference type="PROSITE" id="PS50923">
    <property type="entry name" value="SUSHI"/>
    <property type="match status" value="1"/>
</dbReference>
<evidence type="ECO:0000256" key="2">
    <source>
        <dbReference type="ARBA" id="ARBA00022729"/>
    </source>
</evidence>
<evidence type="ECO:0000313" key="9">
    <source>
        <dbReference type="EMBL" id="NXH21973.1"/>
    </source>
</evidence>